<gene>
    <name evidence="2" type="ORF">TEQG_08691</name>
</gene>
<protein>
    <submittedName>
        <fullName evidence="2">Uncharacterized protein</fullName>
    </submittedName>
</protein>
<reference evidence="3" key="1">
    <citation type="journal article" date="2012" name="MBio">
        <title>Comparative genome analysis of Trichophyton rubrum and related dermatophytes reveals candidate genes involved in infection.</title>
        <authorList>
            <person name="Martinez D.A."/>
            <person name="Oliver B.G."/>
            <person name="Graeser Y."/>
            <person name="Goldberg J.M."/>
            <person name="Li W."/>
            <person name="Martinez-Rossi N.M."/>
            <person name="Monod M."/>
            <person name="Shelest E."/>
            <person name="Barton R.C."/>
            <person name="Birch E."/>
            <person name="Brakhage A.A."/>
            <person name="Chen Z."/>
            <person name="Gurr S.J."/>
            <person name="Heiman D."/>
            <person name="Heitman J."/>
            <person name="Kosti I."/>
            <person name="Rossi A."/>
            <person name="Saif S."/>
            <person name="Samalova M."/>
            <person name="Saunders C.W."/>
            <person name="Shea T."/>
            <person name="Summerbell R.C."/>
            <person name="Xu J."/>
            <person name="Young S."/>
            <person name="Zeng Q."/>
            <person name="Birren B.W."/>
            <person name="Cuomo C.A."/>
            <person name="White T.C."/>
        </authorList>
    </citation>
    <scope>NUCLEOTIDE SEQUENCE [LARGE SCALE GENOMIC DNA]</scope>
    <source>
        <strain evidence="3">ATCC MYA-4606 / CBS 127.97</strain>
    </source>
</reference>
<feature type="compositionally biased region" description="Acidic residues" evidence="1">
    <location>
        <begin position="57"/>
        <end position="67"/>
    </location>
</feature>
<dbReference type="HOGENOM" id="CLU_179510_0_0_1"/>
<name>F2PTJ7_TRIEC</name>
<evidence type="ECO:0000313" key="3">
    <source>
        <dbReference type="Proteomes" id="UP000009169"/>
    </source>
</evidence>
<dbReference type="AlphaFoldDB" id="F2PTJ7"/>
<dbReference type="VEuPathDB" id="FungiDB:TEQG_08691"/>
<sequence>MKDEAVVLWIGGGKKDGNPAGKRLAEPQANRAARQQAVMEEDSREEEDSEREREREREEEEEEEEEEEKKKRTAASAVL</sequence>
<feature type="region of interest" description="Disordered" evidence="1">
    <location>
        <begin position="1"/>
        <end position="79"/>
    </location>
</feature>
<dbReference type="Proteomes" id="UP000009169">
    <property type="component" value="Unassembled WGS sequence"/>
</dbReference>
<accession>F2PTJ7</accession>
<feature type="compositionally biased region" description="Acidic residues" evidence="1">
    <location>
        <begin position="39"/>
        <end position="49"/>
    </location>
</feature>
<evidence type="ECO:0000313" key="2">
    <source>
        <dbReference type="EMBL" id="EGE05215.1"/>
    </source>
</evidence>
<dbReference type="EMBL" id="DS995738">
    <property type="protein sequence ID" value="EGE05215.1"/>
    <property type="molecule type" value="Genomic_DNA"/>
</dbReference>
<proteinExistence type="predicted"/>
<organism evidence="2 3">
    <name type="scientific">Trichophyton equinum (strain ATCC MYA-4606 / CBS 127.97)</name>
    <name type="common">Horse ringworm fungus</name>
    <dbReference type="NCBI Taxonomy" id="559882"/>
    <lineage>
        <taxon>Eukaryota</taxon>
        <taxon>Fungi</taxon>
        <taxon>Dikarya</taxon>
        <taxon>Ascomycota</taxon>
        <taxon>Pezizomycotina</taxon>
        <taxon>Eurotiomycetes</taxon>
        <taxon>Eurotiomycetidae</taxon>
        <taxon>Onygenales</taxon>
        <taxon>Arthrodermataceae</taxon>
        <taxon>Trichophyton</taxon>
    </lineage>
</organism>
<keyword evidence="3" id="KW-1185">Reference proteome</keyword>
<evidence type="ECO:0000256" key="1">
    <source>
        <dbReference type="SAM" id="MobiDB-lite"/>
    </source>
</evidence>